<dbReference type="PANTHER" id="PTHR11935">
    <property type="entry name" value="BETA LACTAMASE DOMAIN"/>
    <property type="match status" value="1"/>
</dbReference>
<proteinExistence type="predicted"/>
<evidence type="ECO:0000259" key="4">
    <source>
        <dbReference type="SMART" id="SM00849"/>
    </source>
</evidence>
<dbReference type="GO" id="GO:0016787">
    <property type="term" value="F:hydrolase activity"/>
    <property type="evidence" value="ECO:0007669"/>
    <property type="project" value="UniProtKB-KW"/>
</dbReference>
<dbReference type="Proteomes" id="UP000660262">
    <property type="component" value="Unassembled WGS sequence"/>
</dbReference>
<dbReference type="EMBL" id="BNJQ01000030">
    <property type="protein sequence ID" value="GHP10528.1"/>
    <property type="molecule type" value="Genomic_DNA"/>
</dbReference>
<name>A0A830HU81_9CHLO</name>
<reference evidence="5" key="1">
    <citation type="submission" date="2020-10" db="EMBL/GenBank/DDBJ databases">
        <title>Unveiling of a novel bifunctional photoreceptor, Dualchrome1, isolated from a cosmopolitan green alga.</title>
        <authorList>
            <person name="Suzuki S."/>
            <person name="Kawachi M."/>
        </authorList>
    </citation>
    <scope>NUCLEOTIDE SEQUENCE</scope>
    <source>
        <strain evidence="5">NIES 2893</strain>
    </source>
</reference>
<dbReference type="OrthoDB" id="449487at2759"/>
<dbReference type="GO" id="GO:0046872">
    <property type="term" value="F:metal ion binding"/>
    <property type="evidence" value="ECO:0007669"/>
    <property type="project" value="UniProtKB-KW"/>
</dbReference>
<evidence type="ECO:0000256" key="2">
    <source>
        <dbReference type="ARBA" id="ARBA00022801"/>
    </source>
</evidence>
<keyword evidence="1" id="KW-0479">Metal-binding</keyword>
<evidence type="ECO:0000256" key="3">
    <source>
        <dbReference type="ARBA" id="ARBA00022833"/>
    </source>
</evidence>
<dbReference type="SUPFAM" id="SSF56281">
    <property type="entry name" value="Metallo-hydrolase/oxidoreductase"/>
    <property type="match status" value="1"/>
</dbReference>
<dbReference type="Pfam" id="PF00753">
    <property type="entry name" value="Lactamase_B"/>
    <property type="match status" value="1"/>
</dbReference>
<dbReference type="Pfam" id="PF16123">
    <property type="entry name" value="HAGH_C"/>
    <property type="match status" value="1"/>
</dbReference>
<evidence type="ECO:0000256" key="1">
    <source>
        <dbReference type="ARBA" id="ARBA00022723"/>
    </source>
</evidence>
<accession>A0A830HU81</accession>
<keyword evidence="3" id="KW-0862">Zinc</keyword>
<evidence type="ECO:0000313" key="5">
    <source>
        <dbReference type="EMBL" id="GHP10528.1"/>
    </source>
</evidence>
<dbReference type="Gene3D" id="3.60.15.10">
    <property type="entry name" value="Ribonuclease Z/Hydroxyacylglutathione hydrolase-like"/>
    <property type="match status" value="1"/>
</dbReference>
<dbReference type="InterPro" id="IPR001279">
    <property type="entry name" value="Metallo-B-lactamas"/>
</dbReference>
<dbReference type="InterPro" id="IPR036866">
    <property type="entry name" value="RibonucZ/Hydroxyglut_hydro"/>
</dbReference>
<evidence type="ECO:0000313" key="6">
    <source>
        <dbReference type="Proteomes" id="UP000660262"/>
    </source>
</evidence>
<sequence>MLNRKLLLLMRRGRKTKRRLAPTLTTACLASHFARGTSTHRAAQPLLARRAWGADVILADVALGLAIHAVPVLSDNWSYLMVVETKTDGRLAVAVDVADYRSTAQMCTKLDAKLALVLCTHHHWDHCAGHADVRREFPDVPIIAPAKDNVPETTHAIKQPGVFAIVGGKVAIGMLPVYGLHTKGHASFYVAPATSEEIDFDVAQAPNKNLVMMQPSLRDDEEDARLPSARAVFTGDALFRLGVGKFFENTADEATRALAWAFGEQGQATSAGGGVGQPPPTRRKALPDSCLTLTGHEYGPANAAFAAHVFSDQAWRADEAVRGKQAREAKTAFGWSTLGEERRANPFLVAATSPEIAPLITAALKTFQQAKLPDPPSGDPRVALVATLRVLRDAKVGL</sequence>
<keyword evidence="6" id="KW-1185">Reference proteome</keyword>
<organism evidence="5 6">
    <name type="scientific">Pycnococcus provasolii</name>
    <dbReference type="NCBI Taxonomy" id="41880"/>
    <lineage>
        <taxon>Eukaryota</taxon>
        <taxon>Viridiplantae</taxon>
        <taxon>Chlorophyta</taxon>
        <taxon>Pseudoscourfieldiophyceae</taxon>
        <taxon>Pseudoscourfieldiales</taxon>
        <taxon>Pycnococcaceae</taxon>
        <taxon>Pycnococcus</taxon>
    </lineage>
</organism>
<dbReference type="AlphaFoldDB" id="A0A830HU81"/>
<dbReference type="PANTHER" id="PTHR11935:SF116">
    <property type="entry name" value="HYDROLASE PNKD-RELATED"/>
    <property type="match status" value="1"/>
</dbReference>
<keyword evidence="2" id="KW-0378">Hydrolase</keyword>
<feature type="domain" description="Metallo-beta-lactamase" evidence="4">
    <location>
        <begin position="75"/>
        <end position="296"/>
    </location>
</feature>
<comment type="caution">
    <text evidence="5">The sequence shown here is derived from an EMBL/GenBank/DDBJ whole genome shotgun (WGS) entry which is preliminary data.</text>
</comment>
<gene>
    <name evidence="5" type="ORF">PPROV_000925900</name>
</gene>
<protein>
    <recommendedName>
        <fullName evidence="4">Metallo-beta-lactamase domain-containing protein</fullName>
    </recommendedName>
</protein>
<dbReference type="SMART" id="SM00849">
    <property type="entry name" value="Lactamase_B"/>
    <property type="match status" value="1"/>
</dbReference>
<dbReference type="InterPro" id="IPR032282">
    <property type="entry name" value="HAGH_C"/>
</dbReference>